<dbReference type="EMBL" id="FSRE01000001">
    <property type="protein sequence ID" value="SIN74327.1"/>
    <property type="molecule type" value="Genomic_DNA"/>
</dbReference>
<dbReference type="STRING" id="364032.SAMN05443662_0417"/>
<evidence type="ECO:0000259" key="2">
    <source>
        <dbReference type="PROSITE" id="PS00662"/>
    </source>
</evidence>
<sequence>MTEESASIDYTKLLDELLLILLEQGGSDLYIEAGSPVAMRKDGVLHYISEDKVDSDTAKGLTYAAMLPHQKEEFDKTFELNFAHAIPGRARFRLNAFIQRGTPALVARTIKTEIPPFESLGLPPVLKRLITEKQGLILFVGGTGTGKSTSLASLIDHRNTTTASHIITIEDPIEFVHRHKKSIVTQREVGMDTLSYEMALKNTLRQAPDVIMIGEIRDRENMEHAVTFAETGHLCVSTLHANNAYQALDRIINFFPEERRPQLLMDLSYNLKAVVSQRLVPKVGGGRVAAVEILIRTPRVADLIFKGELTSLRKTMEESREVGMQTFDQHLFDLFNEGLISYEDALRFADSPNDVRLQIKLSGKLPPEMEGNERLI</sequence>
<dbReference type="Pfam" id="PF00437">
    <property type="entry name" value="T2SSE"/>
    <property type="match status" value="1"/>
</dbReference>
<keyword evidence="4" id="KW-1185">Reference proteome</keyword>
<dbReference type="PANTHER" id="PTHR30486">
    <property type="entry name" value="TWITCHING MOTILITY PROTEIN PILT"/>
    <property type="match status" value="1"/>
</dbReference>
<dbReference type="Gene3D" id="3.30.450.90">
    <property type="match status" value="1"/>
</dbReference>
<dbReference type="CDD" id="cd01131">
    <property type="entry name" value="PilT"/>
    <property type="match status" value="1"/>
</dbReference>
<organism evidence="3 4">
    <name type="scientific">Sulfurivirga caldicuralii</name>
    <dbReference type="NCBI Taxonomy" id="364032"/>
    <lineage>
        <taxon>Bacteria</taxon>
        <taxon>Pseudomonadati</taxon>
        <taxon>Pseudomonadota</taxon>
        <taxon>Gammaproteobacteria</taxon>
        <taxon>Thiotrichales</taxon>
        <taxon>Piscirickettsiaceae</taxon>
        <taxon>Sulfurivirga</taxon>
    </lineage>
</organism>
<dbReference type="PANTHER" id="PTHR30486:SF12">
    <property type="entry name" value="TYPE IV PILUS ATPASE PILU"/>
    <property type="match status" value="1"/>
</dbReference>
<evidence type="ECO:0000313" key="3">
    <source>
        <dbReference type="EMBL" id="SIN74327.1"/>
    </source>
</evidence>
<dbReference type="SUPFAM" id="SSF52540">
    <property type="entry name" value="P-loop containing nucleoside triphosphate hydrolases"/>
    <property type="match status" value="1"/>
</dbReference>
<dbReference type="PROSITE" id="PS00662">
    <property type="entry name" value="T2SP_E"/>
    <property type="match status" value="1"/>
</dbReference>
<evidence type="ECO:0000256" key="1">
    <source>
        <dbReference type="ARBA" id="ARBA00006611"/>
    </source>
</evidence>
<dbReference type="Gene3D" id="3.40.50.300">
    <property type="entry name" value="P-loop containing nucleotide triphosphate hydrolases"/>
    <property type="match status" value="1"/>
</dbReference>
<reference evidence="3 4" key="1">
    <citation type="submission" date="2016-11" db="EMBL/GenBank/DDBJ databases">
        <authorList>
            <person name="Jaros S."/>
            <person name="Januszkiewicz K."/>
            <person name="Wedrychowicz H."/>
        </authorList>
    </citation>
    <scope>NUCLEOTIDE SEQUENCE [LARGE SCALE GENOMIC DNA]</scope>
    <source>
        <strain evidence="3 4">DSM 17737</strain>
    </source>
</reference>
<dbReference type="InterPro" id="IPR001482">
    <property type="entry name" value="T2SS/T4SS_dom"/>
</dbReference>
<accession>A0A1N6DUD5</accession>
<dbReference type="RefSeq" id="WP_200770530.1">
    <property type="nucleotide sequence ID" value="NZ_FSRE01000001.1"/>
</dbReference>
<proteinExistence type="inferred from homology"/>
<dbReference type="GO" id="GO:0016887">
    <property type="term" value="F:ATP hydrolysis activity"/>
    <property type="evidence" value="ECO:0007669"/>
    <property type="project" value="InterPro"/>
</dbReference>
<dbReference type="Proteomes" id="UP000198461">
    <property type="component" value="Unassembled WGS sequence"/>
</dbReference>
<dbReference type="InterPro" id="IPR006321">
    <property type="entry name" value="PilT/PilU"/>
</dbReference>
<dbReference type="GO" id="GO:0005524">
    <property type="term" value="F:ATP binding"/>
    <property type="evidence" value="ECO:0007669"/>
    <property type="project" value="InterPro"/>
</dbReference>
<name>A0A1N6DUD5_9GAMM</name>
<dbReference type="NCBIfam" id="TIGR01420">
    <property type="entry name" value="pilT_fam"/>
    <property type="match status" value="1"/>
</dbReference>
<feature type="domain" description="Bacterial type II secretion system protein E" evidence="2">
    <location>
        <begin position="204"/>
        <end position="218"/>
    </location>
</feature>
<dbReference type="InterPro" id="IPR027417">
    <property type="entry name" value="P-loop_NTPase"/>
</dbReference>
<gene>
    <name evidence="3" type="ORF">SAMN05443662_0417</name>
</gene>
<dbReference type="InterPro" id="IPR050921">
    <property type="entry name" value="T4SS_GSP_E_ATPase"/>
</dbReference>
<evidence type="ECO:0000313" key="4">
    <source>
        <dbReference type="Proteomes" id="UP000198461"/>
    </source>
</evidence>
<dbReference type="AlphaFoldDB" id="A0A1N6DUD5"/>
<comment type="similarity">
    <text evidence="1">Belongs to the GSP E family.</text>
</comment>
<protein>
    <submittedName>
        <fullName evidence="3">Twitching motility protein PilU</fullName>
    </submittedName>
</protein>